<dbReference type="Proteomes" id="UP000060699">
    <property type="component" value="Chromosome"/>
</dbReference>
<organism evidence="1 2">
    <name type="scientific">Roseateles depolymerans</name>
    <dbReference type="NCBI Taxonomy" id="76731"/>
    <lineage>
        <taxon>Bacteria</taxon>
        <taxon>Pseudomonadati</taxon>
        <taxon>Pseudomonadota</taxon>
        <taxon>Betaproteobacteria</taxon>
        <taxon>Burkholderiales</taxon>
        <taxon>Sphaerotilaceae</taxon>
        <taxon>Roseateles</taxon>
    </lineage>
</organism>
<dbReference type="AlphaFoldDB" id="A0A0U3MC03"/>
<protein>
    <submittedName>
        <fullName evidence="1">Uncharacterized protein</fullName>
    </submittedName>
</protein>
<dbReference type="KEGG" id="rdp:RD2015_487"/>
<dbReference type="RefSeq" id="WP_058933540.1">
    <property type="nucleotide sequence ID" value="NZ_CP013729.1"/>
</dbReference>
<reference evidence="1 2" key="1">
    <citation type="submission" date="2015-12" db="EMBL/GenBank/DDBJ databases">
        <title>Complete genome of Roseateles depolymerans KCTC 42856.</title>
        <authorList>
            <person name="Kim K.M."/>
        </authorList>
    </citation>
    <scope>NUCLEOTIDE SEQUENCE [LARGE SCALE GENOMIC DNA]</scope>
    <source>
        <strain evidence="1 2">KCTC 42856</strain>
    </source>
</reference>
<sequence length="84" mass="9300">MDLPAADDQEAIFRFAMTFNAYEMFGSFEAAAAVARAANRSTLEEARAELFFKARAARHLGSDGHVVAYQELLPVLKAYMSESH</sequence>
<dbReference type="EMBL" id="CP013729">
    <property type="protein sequence ID" value="ALV04988.1"/>
    <property type="molecule type" value="Genomic_DNA"/>
</dbReference>
<accession>A0A0U3MC03</accession>
<name>A0A0U3MC03_9BURK</name>
<keyword evidence="2" id="KW-1185">Reference proteome</keyword>
<gene>
    <name evidence="1" type="ORF">RD2015_487</name>
</gene>
<proteinExistence type="predicted"/>
<evidence type="ECO:0000313" key="1">
    <source>
        <dbReference type="EMBL" id="ALV04988.1"/>
    </source>
</evidence>
<evidence type="ECO:0000313" key="2">
    <source>
        <dbReference type="Proteomes" id="UP000060699"/>
    </source>
</evidence>